<feature type="domain" description="General stress protein FMN-binding split barrel" evidence="1">
    <location>
        <begin position="9"/>
        <end position="150"/>
    </location>
</feature>
<dbReference type="PANTHER" id="PTHR34818">
    <property type="entry name" value="PROTEIN BLI-3"/>
    <property type="match status" value="1"/>
</dbReference>
<dbReference type="AlphaFoldDB" id="A0A939MLF4"/>
<evidence type="ECO:0000313" key="3">
    <source>
        <dbReference type="Proteomes" id="UP000664382"/>
    </source>
</evidence>
<dbReference type="SUPFAM" id="SSF50475">
    <property type="entry name" value="FMN-binding split barrel"/>
    <property type="match status" value="1"/>
</dbReference>
<comment type="caution">
    <text evidence="2">The sequence shown here is derived from an EMBL/GenBank/DDBJ whole genome shotgun (WGS) entry which is preliminary data.</text>
</comment>
<gene>
    <name evidence="2" type="ORF">J4H92_10720</name>
</gene>
<sequence length="162" mass="17445">MTDSIDLTAAKVVELMREERFVMLSTVTEEGKIVSHPMTPQQVTDDGAVWFFIASSSEAADSVRRHPEANLSFANTDSWLSVSGSASLVDDPAKVAELWDARVEAYFPEGKQDPDLALLRVDGDSAQFWGVDGGKIVGAVRVLASKLLGTEGPGGTDTVEFR</sequence>
<dbReference type="PANTHER" id="PTHR34818:SF1">
    <property type="entry name" value="PROTEIN BLI-3"/>
    <property type="match status" value="1"/>
</dbReference>
<dbReference type="Pfam" id="PF16242">
    <property type="entry name" value="Pyrid_ox_like"/>
    <property type="match status" value="1"/>
</dbReference>
<dbReference type="EMBL" id="JAGDYM010000011">
    <property type="protein sequence ID" value="MBO1902420.1"/>
    <property type="molecule type" value="Genomic_DNA"/>
</dbReference>
<evidence type="ECO:0000259" key="1">
    <source>
        <dbReference type="Pfam" id="PF16242"/>
    </source>
</evidence>
<organism evidence="2 3">
    <name type="scientific">Leucobacter weissii</name>
    <dbReference type="NCBI Taxonomy" id="1983706"/>
    <lineage>
        <taxon>Bacteria</taxon>
        <taxon>Bacillati</taxon>
        <taxon>Actinomycetota</taxon>
        <taxon>Actinomycetes</taxon>
        <taxon>Micrococcales</taxon>
        <taxon>Microbacteriaceae</taxon>
        <taxon>Leucobacter</taxon>
    </lineage>
</organism>
<dbReference type="Proteomes" id="UP000664382">
    <property type="component" value="Unassembled WGS sequence"/>
</dbReference>
<reference evidence="2" key="1">
    <citation type="submission" date="2021-03" db="EMBL/GenBank/DDBJ databases">
        <title>Leucobacter chromiisoli sp. nov., isolated from chromium-containing soil of chemical plant.</title>
        <authorList>
            <person name="Xu Z."/>
        </authorList>
    </citation>
    <scope>NUCLEOTIDE SEQUENCE</scope>
    <source>
        <strain evidence="2">S27</strain>
    </source>
</reference>
<dbReference type="InterPro" id="IPR038725">
    <property type="entry name" value="YdaG_split_barrel_FMN-bd"/>
</dbReference>
<protein>
    <submittedName>
        <fullName evidence="2">Pyridoxamine 5'-phosphate oxidase family protein</fullName>
    </submittedName>
</protein>
<proteinExistence type="predicted"/>
<dbReference type="InterPro" id="IPR052917">
    <property type="entry name" value="Stress-Dev_Protein"/>
</dbReference>
<dbReference type="Gene3D" id="2.30.110.10">
    <property type="entry name" value="Electron Transport, Fmn-binding Protein, Chain A"/>
    <property type="match status" value="1"/>
</dbReference>
<keyword evidence="3" id="KW-1185">Reference proteome</keyword>
<accession>A0A939MLF4</accession>
<dbReference type="RefSeq" id="WP_208098178.1">
    <property type="nucleotide sequence ID" value="NZ_JAGDYM010000011.1"/>
</dbReference>
<dbReference type="InterPro" id="IPR012349">
    <property type="entry name" value="Split_barrel_FMN-bd"/>
</dbReference>
<name>A0A939MLF4_9MICO</name>
<evidence type="ECO:0000313" key="2">
    <source>
        <dbReference type="EMBL" id="MBO1902420.1"/>
    </source>
</evidence>